<feature type="region of interest" description="Disordered" evidence="6">
    <location>
        <begin position="355"/>
        <end position="380"/>
    </location>
</feature>
<dbReference type="Proteomes" id="UP000005239">
    <property type="component" value="Unassembled WGS sequence"/>
</dbReference>
<dbReference type="PANTHER" id="PTHR19918">
    <property type="entry name" value="CELL DIVISION CYCLE 20 CDC20 FIZZY -RELATED"/>
    <property type="match status" value="1"/>
</dbReference>
<proteinExistence type="inferred from homology"/>
<feature type="compositionally biased region" description="Low complexity" evidence="6">
    <location>
        <begin position="541"/>
        <end position="565"/>
    </location>
</feature>
<evidence type="ECO:0000256" key="1">
    <source>
        <dbReference type="ARBA" id="ARBA00006445"/>
    </source>
</evidence>
<dbReference type="PROSITE" id="PS50294">
    <property type="entry name" value="WD_REPEATS_REGION"/>
    <property type="match status" value="1"/>
</dbReference>
<dbReference type="GO" id="GO:1990757">
    <property type="term" value="F:ubiquitin ligase activator activity"/>
    <property type="evidence" value="ECO:0000318"/>
    <property type="project" value="GO_Central"/>
</dbReference>
<feature type="domain" description="Plus3" evidence="7">
    <location>
        <begin position="579"/>
        <end position="701"/>
    </location>
</feature>
<keyword evidence="2 5" id="KW-0853">WD repeat</keyword>
<dbReference type="Pfam" id="PF03126">
    <property type="entry name" value="Plus-3"/>
    <property type="match status" value="1"/>
</dbReference>
<comment type="similarity">
    <text evidence="1">Belongs to the WD repeat CDC20/Fizzy family.</text>
</comment>
<dbReference type="CDD" id="cd00200">
    <property type="entry name" value="WD40"/>
    <property type="match status" value="1"/>
</dbReference>
<feature type="repeat" description="WD" evidence="5">
    <location>
        <begin position="175"/>
        <end position="216"/>
    </location>
</feature>
<dbReference type="GO" id="GO:0010997">
    <property type="term" value="F:anaphase-promoting complex binding"/>
    <property type="evidence" value="ECO:0000318"/>
    <property type="project" value="GO_Central"/>
</dbReference>
<feature type="compositionally biased region" description="Basic and acidic residues" evidence="6">
    <location>
        <begin position="422"/>
        <end position="435"/>
    </location>
</feature>
<dbReference type="GO" id="GO:0003677">
    <property type="term" value="F:DNA binding"/>
    <property type="evidence" value="ECO:0007669"/>
    <property type="project" value="InterPro"/>
</dbReference>
<dbReference type="GO" id="GO:1905786">
    <property type="term" value="P:positive regulation of anaphase-promoting complex-dependent catabolic process"/>
    <property type="evidence" value="ECO:0000318"/>
    <property type="project" value="GO_Central"/>
</dbReference>
<dbReference type="Gene3D" id="3.90.70.200">
    <property type="entry name" value="Plus-3 domain"/>
    <property type="match status" value="1"/>
</dbReference>
<feature type="repeat" description="WD" evidence="5">
    <location>
        <begin position="91"/>
        <end position="132"/>
    </location>
</feature>
<keyword evidence="3" id="KW-0677">Repeat</keyword>
<feature type="region of interest" description="Disordered" evidence="6">
    <location>
        <begin position="1"/>
        <end position="41"/>
    </location>
</feature>
<feature type="region of interest" description="Disordered" evidence="6">
    <location>
        <begin position="538"/>
        <end position="572"/>
    </location>
</feature>
<sequence>MRRHGDASTSSPSIFSGPLSEDSQRLLKSPRKPQRKVPKNPYKVLDAPELQDDFYLNLVDWSSQNMLSVGLNQCVYLWSACNSQVIKLCDLANDSDSVTSVQWTDKGDFLAVGTNKGITQIWAVHANKMVHEMPGHSSRIGCLAWNGDIICSGSRDRVIIQRDVRAPPGYSERRLTSHRQEVCGLKWSPDKQYLASGGNDNQLLVWSLRRPEPCQTYTEHNAAVKALAWSPHHHGLLVSGGGTADRCLRFLNTLTGQPMQCIDTGSQVCNVAWSKHSPESIFVVIWKYPSLQPVTKLAGHQMRVLYLAMSPDGKSIVTGAGDEKKNNDYRYDALFNPSPPSLSPRVDGLELKEEDKEMIQPQGEKKSDSPDGERRGRGKKKEWKGVVTFIRVDEGKYHFAVDIHFKIKSSERRFEVWEANERKSEIADENKDGTKQEYGLGRFGFRKSKRNGKGKSSQFVDSVVSADSDRSLSSERDRKSPFKKSEDGFGCIGEFRAMPSEANRESKQKNAMEELQIKRRDKEAKKASFAVDAVFGKENSSFDSSSSNPSRSSSPSSRSTSRSRSAGPNKEDLAAKRPVECLEELKLTRLSRFKLARFVHAPFFNKTVIDCYVRIGVGKLLGNPNKDSNKIAQVIDVIETDKGLTLRMGTEERVYRREINRSLPTMGDIHKKMKDIASPVEHNYTNDEVNQLGESIRGEMAREMEGTSEQARVLHGRPPTTTTIEKE</sequence>
<dbReference type="InterPro" id="IPR004343">
    <property type="entry name" value="Plus-3_dom"/>
</dbReference>
<dbReference type="Gene3D" id="2.130.10.10">
    <property type="entry name" value="YVTN repeat-like/Quinoprotein amine dehydrogenase"/>
    <property type="match status" value="1"/>
</dbReference>
<dbReference type="Pfam" id="PF24807">
    <property type="entry name" value="WD40_CDC20-Fz"/>
    <property type="match status" value="1"/>
</dbReference>
<gene>
    <name evidence="8" type="primary">WBGene00280374</name>
</gene>
<feature type="region of interest" description="Disordered" evidence="6">
    <location>
        <begin position="422"/>
        <end position="488"/>
    </location>
</feature>
<dbReference type="InterPro" id="IPR001680">
    <property type="entry name" value="WD40_rpt"/>
</dbReference>
<evidence type="ECO:0000256" key="3">
    <source>
        <dbReference type="ARBA" id="ARBA00022737"/>
    </source>
</evidence>
<dbReference type="GO" id="GO:0005680">
    <property type="term" value="C:anaphase-promoting complex"/>
    <property type="evidence" value="ECO:0000318"/>
    <property type="project" value="GO_Central"/>
</dbReference>
<dbReference type="PANTHER" id="PTHR19918:SF1">
    <property type="entry name" value="FIZZY-RELATED PROTEIN HOMOLOG"/>
    <property type="match status" value="1"/>
</dbReference>
<dbReference type="InterPro" id="IPR015943">
    <property type="entry name" value="WD40/YVTN_repeat-like_dom_sf"/>
</dbReference>
<dbReference type="InterPro" id="IPR033010">
    <property type="entry name" value="Cdc20/Fizzy"/>
</dbReference>
<evidence type="ECO:0000256" key="2">
    <source>
        <dbReference type="ARBA" id="ARBA00022574"/>
    </source>
</evidence>
<protein>
    <recommendedName>
        <fullName evidence="7">Plus3 domain-containing protein</fullName>
    </recommendedName>
</protein>
<dbReference type="AlphaFoldDB" id="A0A8R1V1L6"/>
<dbReference type="InterPro" id="IPR036128">
    <property type="entry name" value="Plus3-like_sf"/>
</dbReference>
<dbReference type="SMART" id="SM00719">
    <property type="entry name" value="Plus3"/>
    <property type="match status" value="1"/>
</dbReference>
<dbReference type="SUPFAM" id="SSF50978">
    <property type="entry name" value="WD40 repeat-like"/>
    <property type="match status" value="1"/>
</dbReference>
<organism evidence="8 9">
    <name type="scientific">Pristionchus pacificus</name>
    <name type="common">Parasitic nematode worm</name>
    <dbReference type="NCBI Taxonomy" id="54126"/>
    <lineage>
        <taxon>Eukaryota</taxon>
        <taxon>Metazoa</taxon>
        <taxon>Ecdysozoa</taxon>
        <taxon>Nematoda</taxon>
        <taxon>Chromadorea</taxon>
        <taxon>Rhabditida</taxon>
        <taxon>Rhabditina</taxon>
        <taxon>Diplogasteromorpha</taxon>
        <taxon>Diplogasteroidea</taxon>
        <taxon>Neodiplogasteridae</taxon>
        <taxon>Pristionchus</taxon>
    </lineage>
</organism>
<dbReference type="InterPro" id="IPR036322">
    <property type="entry name" value="WD40_repeat_dom_sf"/>
</dbReference>
<dbReference type="PROSITE" id="PS50082">
    <property type="entry name" value="WD_REPEATS_2"/>
    <property type="match status" value="2"/>
</dbReference>
<feature type="compositionally biased region" description="Basic residues" evidence="6">
    <location>
        <begin position="28"/>
        <end position="38"/>
    </location>
</feature>
<name>A0A8R1V1L6_PRIPA</name>
<keyword evidence="9" id="KW-1185">Reference proteome</keyword>
<evidence type="ECO:0000313" key="9">
    <source>
        <dbReference type="Proteomes" id="UP000005239"/>
    </source>
</evidence>
<dbReference type="SUPFAM" id="SSF159042">
    <property type="entry name" value="Plus3-like"/>
    <property type="match status" value="1"/>
</dbReference>
<dbReference type="EnsemblMetazoa" id="PPA42005.1">
    <property type="protein sequence ID" value="PPA42005.1"/>
    <property type="gene ID" value="WBGene00280374"/>
</dbReference>
<feature type="compositionally biased region" description="Low complexity" evidence="6">
    <location>
        <begin position="454"/>
        <end position="466"/>
    </location>
</feature>
<dbReference type="InterPro" id="IPR056150">
    <property type="entry name" value="WD40_CDC20-Fz"/>
</dbReference>
<evidence type="ECO:0000256" key="5">
    <source>
        <dbReference type="PROSITE-ProRule" id="PRU00221"/>
    </source>
</evidence>
<keyword evidence="4" id="KW-0131">Cell cycle</keyword>
<feature type="compositionally biased region" description="Basic and acidic residues" evidence="6">
    <location>
        <begin position="355"/>
        <end position="375"/>
    </location>
</feature>
<dbReference type="SMART" id="SM00320">
    <property type="entry name" value="WD40"/>
    <property type="match status" value="6"/>
</dbReference>
<evidence type="ECO:0000313" key="8">
    <source>
        <dbReference type="EnsemblMetazoa" id="PPA42005.1"/>
    </source>
</evidence>
<feature type="compositionally biased region" description="Basic residues" evidence="6">
    <location>
        <begin position="444"/>
        <end position="453"/>
    </location>
</feature>
<dbReference type="GO" id="GO:0031145">
    <property type="term" value="P:anaphase-promoting complex-dependent catabolic process"/>
    <property type="evidence" value="ECO:0000318"/>
    <property type="project" value="GO_Central"/>
</dbReference>
<evidence type="ECO:0000256" key="4">
    <source>
        <dbReference type="ARBA" id="ARBA00023306"/>
    </source>
</evidence>
<feature type="compositionally biased region" description="Basic and acidic residues" evidence="6">
    <location>
        <begin position="467"/>
        <end position="487"/>
    </location>
</feature>
<accession>A0A8R1V1L6</accession>
<reference evidence="9" key="1">
    <citation type="journal article" date="2008" name="Nat. Genet.">
        <title>The Pristionchus pacificus genome provides a unique perspective on nematode lifestyle and parasitism.</title>
        <authorList>
            <person name="Dieterich C."/>
            <person name="Clifton S.W."/>
            <person name="Schuster L.N."/>
            <person name="Chinwalla A."/>
            <person name="Delehaunty K."/>
            <person name="Dinkelacker I."/>
            <person name="Fulton L."/>
            <person name="Fulton R."/>
            <person name="Godfrey J."/>
            <person name="Minx P."/>
            <person name="Mitreva M."/>
            <person name="Roeseler W."/>
            <person name="Tian H."/>
            <person name="Witte H."/>
            <person name="Yang S.P."/>
            <person name="Wilson R.K."/>
            <person name="Sommer R.J."/>
        </authorList>
    </citation>
    <scope>NUCLEOTIDE SEQUENCE [LARGE SCALE GENOMIC DNA]</scope>
    <source>
        <strain evidence="9">PS312</strain>
    </source>
</reference>
<evidence type="ECO:0000256" key="6">
    <source>
        <dbReference type="SAM" id="MobiDB-lite"/>
    </source>
</evidence>
<feature type="region of interest" description="Disordered" evidence="6">
    <location>
        <begin position="706"/>
        <end position="727"/>
    </location>
</feature>
<evidence type="ECO:0000259" key="7">
    <source>
        <dbReference type="PROSITE" id="PS51360"/>
    </source>
</evidence>
<dbReference type="PROSITE" id="PS51360">
    <property type="entry name" value="PLUS3"/>
    <property type="match status" value="1"/>
</dbReference>
<reference evidence="8" key="2">
    <citation type="submission" date="2022-06" db="UniProtKB">
        <authorList>
            <consortium name="EnsemblMetazoa"/>
        </authorList>
    </citation>
    <scope>IDENTIFICATION</scope>
    <source>
        <strain evidence="8">PS312</strain>
    </source>
</reference>